<dbReference type="Gene3D" id="1.10.510.10">
    <property type="entry name" value="Transferase(Phosphotransferase) domain 1"/>
    <property type="match status" value="1"/>
</dbReference>
<sequence length="772" mass="84721">MLTPPAQGEDPSWFRFGRFSNYERSSVGVAHDLEPCVEWKEKLKRTEEDRAAMEAEATRHLEDTRSAPHQKQEDGLLSKHQKGLKNMEVPAKDESRAQLEQERHERKSAAASPLEGNVISTPLWAEQMALFSRFKKQRERNSPHNGQQEQPPEVWLPKSTAPPAPPNRAPRSQIQHKSPNEGRPGQVNLRSPSNSNNPADEPDALGLSTSTPPLPAWLLWSIEAKVPLGGIGGRGTSLRPVQPLNGPLTRTDLPPQIWKPPISWQEDARSTARISPSYISGSSQEGLNLCSTASPSSATPKPWSSISASPSGSDLPRSPTNPAATDGLRRHPQGHPTQHGNPPIRTGNAQESEQAARDEGLFSIAQIFGLDANFVTQALTIKDSTDISALRTQVLLVCSMRDLYRRMLSLEGSEAQRWLDSLQTVLDGGIDDPGTPASERGKVFKALLSLSKSTGLYPQCLQLSHQLQKCDEPVAAGAFGEVFRGSVGNREVAIKVFRVYETTNVVKFKKRAWAEAILWCQLYHANVLPCYGIHHLHNQPSRIGLVSPWMGNGNVVDYLRANPTAERPLLLSDIASGMSYLHENNIVHGDLKGANILVSESGRACLADFGLSRVSGPALLTSVVTGTAKNTGTIRWLAPELLSLEDDADPKATRTSDVYSYGCVCYEVVTGNIPFFQTRNNYSIPALVLAGGRPRKPDPTDSAYQECGLTEEIWSLIERCWKHDATQRPTAVEIEEYDPFSSLADPRPAQQWGYASAAEFRRLIMPPSSPGS</sequence>
<dbReference type="PROSITE" id="PS50011">
    <property type="entry name" value="PROTEIN_KINASE_DOM"/>
    <property type="match status" value="1"/>
</dbReference>
<dbReference type="InterPro" id="IPR008271">
    <property type="entry name" value="Ser/Thr_kinase_AS"/>
</dbReference>
<evidence type="ECO:0000256" key="1">
    <source>
        <dbReference type="SAM" id="MobiDB-lite"/>
    </source>
</evidence>
<gene>
    <name evidence="3" type="ORF">FA13DRAFT_1732227</name>
</gene>
<dbReference type="InterPro" id="IPR000719">
    <property type="entry name" value="Prot_kinase_dom"/>
</dbReference>
<feature type="region of interest" description="Disordered" evidence="1">
    <location>
        <begin position="41"/>
        <end position="116"/>
    </location>
</feature>
<feature type="region of interest" description="Disordered" evidence="1">
    <location>
        <begin position="245"/>
        <end position="356"/>
    </location>
</feature>
<accession>A0A4Y7TD95</accession>
<dbReference type="SMART" id="SM00220">
    <property type="entry name" value="S_TKc"/>
    <property type="match status" value="1"/>
</dbReference>
<dbReference type="InterPro" id="IPR011009">
    <property type="entry name" value="Kinase-like_dom_sf"/>
</dbReference>
<dbReference type="EMBL" id="QPFP01000017">
    <property type="protein sequence ID" value="TEB31934.1"/>
    <property type="molecule type" value="Genomic_DNA"/>
</dbReference>
<dbReference type="SUPFAM" id="SSF56112">
    <property type="entry name" value="Protein kinase-like (PK-like)"/>
    <property type="match status" value="1"/>
</dbReference>
<feature type="compositionally biased region" description="Polar residues" evidence="1">
    <location>
        <begin position="188"/>
        <end position="198"/>
    </location>
</feature>
<dbReference type="GO" id="GO:0004674">
    <property type="term" value="F:protein serine/threonine kinase activity"/>
    <property type="evidence" value="ECO:0007669"/>
    <property type="project" value="TreeGrafter"/>
</dbReference>
<feature type="compositionally biased region" description="Basic and acidic residues" evidence="1">
    <location>
        <begin position="41"/>
        <end position="77"/>
    </location>
</feature>
<feature type="compositionally biased region" description="Low complexity" evidence="1">
    <location>
        <begin position="291"/>
        <end position="316"/>
    </location>
</feature>
<feature type="compositionally biased region" description="Basic and acidic residues" evidence="1">
    <location>
        <begin position="90"/>
        <end position="108"/>
    </location>
</feature>
<dbReference type="InterPro" id="IPR051681">
    <property type="entry name" value="Ser/Thr_Kinases-Pseudokinases"/>
</dbReference>
<reference evidence="3 4" key="1">
    <citation type="journal article" date="2019" name="Nat. Ecol. Evol.">
        <title>Megaphylogeny resolves global patterns of mushroom evolution.</title>
        <authorList>
            <person name="Varga T."/>
            <person name="Krizsan K."/>
            <person name="Foldi C."/>
            <person name="Dima B."/>
            <person name="Sanchez-Garcia M."/>
            <person name="Sanchez-Ramirez S."/>
            <person name="Szollosi G.J."/>
            <person name="Szarkandi J.G."/>
            <person name="Papp V."/>
            <person name="Albert L."/>
            <person name="Andreopoulos W."/>
            <person name="Angelini C."/>
            <person name="Antonin V."/>
            <person name="Barry K.W."/>
            <person name="Bougher N.L."/>
            <person name="Buchanan P."/>
            <person name="Buyck B."/>
            <person name="Bense V."/>
            <person name="Catcheside P."/>
            <person name="Chovatia M."/>
            <person name="Cooper J."/>
            <person name="Damon W."/>
            <person name="Desjardin D."/>
            <person name="Finy P."/>
            <person name="Geml J."/>
            <person name="Haridas S."/>
            <person name="Hughes K."/>
            <person name="Justo A."/>
            <person name="Karasinski D."/>
            <person name="Kautmanova I."/>
            <person name="Kiss B."/>
            <person name="Kocsube S."/>
            <person name="Kotiranta H."/>
            <person name="LaButti K.M."/>
            <person name="Lechner B.E."/>
            <person name="Liimatainen K."/>
            <person name="Lipzen A."/>
            <person name="Lukacs Z."/>
            <person name="Mihaltcheva S."/>
            <person name="Morgado L.N."/>
            <person name="Niskanen T."/>
            <person name="Noordeloos M.E."/>
            <person name="Ohm R.A."/>
            <person name="Ortiz-Santana B."/>
            <person name="Ovrebo C."/>
            <person name="Racz N."/>
            <person name="Riley R."/>
            <person name="Savchenko A."/>
            <person name="Shiryaev A."/>
            <person name="Soop K."/>
            <person name="Spirin V."/>
            <person name="Szebenyi C."/>
            <person name="Tomsovsky M."/>
            <person name="Tulloss R.E."/>
            <person name="Uehling J."/>
            <person name="Grigoriev I.V."/>
            <person name="Vagvolgyi C."/>
            <person name="Papp T."/>
            <person name="Martin F.M."/>
            <person name="Miettinen O."/>
            <person name="Hibbett D.S."/>
            <person name="Nagy L.G."/>
        </authorList>
    </citation>
    <scope>NUCLEOTIDE SEQUENCE [LARGE SCALE GENOMIC DNA]</scope>
    <source>
        <strain evidence="3 4">FP101781</strain>
    </source>
</reference>
<dbReference type="Proteomes" id="UP000298030">
    <property type="component" value="Unassembled WGS sequence"/>
</dbReference>
<feature type="domain" description="Protein kinase" evidence="2">
    <location>
        <begin position="468"/>
        <end position="741"/>
    </location>
</feature>
<dbReference type="PROSITE" id="PS00108">
    <property type="entry name" value="PROTEIN_KINASE_ST"/>
    <property type="match status" value="1"/>
</dbReference>
<dbReference type="InterPro" id="IPR001245">
    <property type="entry name" value="Ser-Thr/Tyr_kinase_cat_dom"/>
</dbReference>
<dbReference type="AlphaFoldDB" id="A0A4Y7TD95"/>
<organism evidence="3 4">
    <name type="scientific">Coprinellus micaceus</name>
    <name type="common">Glistening ink-cap mushroom</name>
    <name type="synonym">Coprinus micaceus</name>
    <dbReference type="NCBI Taxonomy" id="71717"/>
    <lineage>
        <taxon>Eukaryota</taxon>
        <taxon>Fungi</taxon>
        <taxon>Dikarya</taxon>
        <taxon>Basidiomycota</taxon>
        <taxon>Agaricomycotina</taxon>
        <taxon>Agaricomycetes</taxon>
        <taxon>Agaricomycetidae</taxon>
        <taxon>Agaricales</taxon>
        <taxon>Agaricineae</taxon>
        <taxon>Psathyrellaceae</taxon>
        <taxon>Coprinellus</taxon>
    </lineage>
</organism>
<proteinExistence type="predicted"/>
<keyword evidence="4" id="KW-1185">Reference proteome</keyword>
<dbReference type="OrthoDB" id="122279at2759"/>
<comment type="caution">
    <text evidence="3">The sequence shown here is derived from an EMBL/GenBank/DDBJ whole genome shotgun (WGS) entry which is preliminary data.</text>
</comment>
<evidence type="ECO:0000313" key="4">
    <source>
        <dbReference type="Proteomes" id="UP000298030"/>
    </source>
</evidence>
<evidence type="ECO:0000313" key="3">
    <source>
        <dbReference type="EMBL" id="TEB31934.1"/>
    </source>
</evidence>
<dbReference type="Pfam" id="PF07714">
    <property type="entry name" value="PK_Tyr_Ser-Thr"/>
    <property type="match status" value="1"/>
</dbReference>
<feature type="region of interest" description="Disordered" evidence="1">
    <location>
        <begin position="136"/>
        <end position="209"/>
    </location>
</feature>
<dbReference type="GO" id="GO:0005524">
    <property type="term" value="F:ATP binding"/>
    <property type="evidence" value="ECO:0007669"/>
    <property type="project" value="InterPro"/>
</dbReference>
<feature type="compositionally biased region" description="Polar residues" evidence="1">
    <location>
        <begin position="272"/>
        <end position="290"/>
    </location>
</feature>
<dbReference type="PANTHER" id="PTHR44329">
    <property type="entry name" value="SERINE/THREONINE-PROTEIN KINASE TNNI3K-RELATED"/>
    <property type="match status" value="1"/>
</dbReference>
<name>A0A4Y7TD95_COPMI</name>
<keyword evidence="3" id="KW-0418">Kinase</keyword>
<keyword evidence="3" id="KW-0808">Transferase</keyword>
<dbReference type="STRING" id="71717.A0A4Y7TD95"/>
<protein>
    <submittedName>
        <fullName evidence="3">Kinase-like protein</fullName>
    </submittedName>
</protein>
<evidence type="ECO:0000259" key="2">
    <source>
        <dbReference type="PROSITE" id="PS50011"/>
    </source>
</evidence>